<keyword evidence="2" id="KW-1185">Reference proteome</keyword>
<reference evidence="1 2" key="2">
    <citation type="submission" date="2020-11" db="EMBL/GenBank/DDBJ databases">
        <title>Description of novel Gluconobacter species.</title>
        <authorList>
            <person name="Cleenwerck I."/>
            <person name="Cnockaert M."/>
            <person name="Borremans W."/>
            <person name="Wieme A.D."/>
            <person name="De Vuyst L."/>
            <person name="Vandamme P."/>
        </authorList>
    </citation>
    <scope>NUCLEOTIDE SEQUENCE [LARGE SCALE GENOMIC DNA]</scope>
    <source>
        <strain evidence="1 2">LMG 31484</strain>
    </source>
</reference>
<protein>
    <submittedName>
        <fullName evidence="1">Uncharacterized protein</fullName>
    </submittedName>
</protein>
<dbReference type="EMBL" id="JABCQG010000006">
    <property type="protein sequence ID" value="MBF0858817.1"/>
    <property type="molecule type" value="Genomic_DNA"/>
</dbReference>
<comment type="caution">
    <text evidence="1">The sequence shown here is derived from an EMBL/GenBank/DDBJ whole genome shotgun (WGS) entry which is preliminary data.</text>
</comment>
<proteinExistence type="predicted"/>
<name>A0ABR9Y4N4_9PROT</name>
<reference evidence="2" key="1">
    <citation type="submission" date="2020-04" db="EMBL/GenBank/DDBJ databases">
        <title>Description of novel Gluconacetobacter.</title>
        <authorList>
            <person name="Sombolestani A."/>
        </authorList>
    </citation>
    <scope>NUCLEOTIDE SEQUENCE [LARGE SCALE GENOMIC DNA]</scope>
    <source>
        <strain evidence="2">LMG 31484</strain>
    </source>
</reference>
<sequence>MTDLSPEQRLRLMNLESSLIGLRQKISAALNGGLEKNRDLIHLEIGYLQVRLSALAAAGDISPTECRRHASGILGIMNDLK</sequence>
<gene>
    <name evidence="1" type="ORF">HKD24_06265</name>
</gene>
<organism evidence="1 2">
    <name type="scientific">Gluconobacter vitians</name>
    <dbReference type="NCBI Taxonomy" id="2728102"/>
    <lineage>
        <taxon>Bacteria</taxon>
        <taxon>Pseudomonadati</taxon>
        <taxon>Pseudomonadota</taxon>
        <taxon>Alphaproteobacteria</taxon>
        <taxon>Acetobacterales</taxon>
        <taxon>Acetobacteraceae</taxon>
        <taxon>Gluconobacter</taxon>
    </lineage>
</organism>
<dbReference type="Proteomes" id="UP000623107">
    <property type="component" value="Unassembled WGS sequence"/>
</dbReference>
<dbReference type="RefSeq" id="WP_194259511.1">
    <property type="nucleotide sequence ID" value="NZ_JABCQG010000006.1"/>
</dbReference>
<evidence type="ECO:0000313" key="2">
    <source>
        <dbReference type="Proteomes" id="UP000623107"/>
    </source>
</evidence>
<accession>A0ABR9Y4N4</accession>
<evidence type="ECO:0000313" key="1">
    <source>
        <dbReference type="EMBL" id="MBF0858817.1"/>
    </source>
</evidence>